<dbReference type="GO" id="GO:0008137">
    <property type="term" value="F:NADH dehydrogenase (ubiquinone) activity"/>
    <property type="evidence" value="ECO:0007669"/>
    <property type="project" value="InterPro"/>
</dbReference>
<organism evidence="6">
    <name type="scientific">marine metagenome</name>
    <dbReference type="NCBI Taxonomy" id="408172"/>
    <lineage>
        <taxon>unclassified sequences</taxon>
        <taxon>metagenomes</taxon>
        <taxon>ecological metagenomes</taxon>
    </lineage>
</organism>
<reference evidence="6" key="1">
    <citation type="submission" date="2018-05" db="EMBL/GenBank/DDBJ databases">
        <authorList>
            <person name="Lanie J.A."/>
            <person name="Ng W.-L."/>
            <person name="Kazmierczak K.M."/>
            <person name="Andrzejewski T.M."/>
            <person name="Davidsen T.M."/>
            <person name="Wayne K.J."/>
            <person name="Tettelin H."/>
            <person name="Glass J.I."/>
            <person name="Rusch D."/>
            <person name="Podicherti R."/>
            <person name="Tsui H.-C.T."/>
            <person name="Winkler M.E."/>
        </authorList>
    </citation>
    <scope>NUCLEOTIDE SEQUENCE</scope>
</reference>
<dbReference type="PROSITE" id="PS00645">
    <property type="entry name" value="COMPLEX1_51K_2"/>
    <property type="match status" value="1"/>
</dbReference>
<proteinExistence type="predicted"/>
<feature type="non-terminal residue" evidence="6">
    <location>
        <position position="1"/>
    </location>
</feature>
<feature type="domain" description="NADH-ubiquinone oxidoreductase 51kDa subunit iron-sulphur binding" evidence="5">
    <location>
        <begin position="121"/>
        <end position="166"/>
    </location>
</feature>
<dbReference type="Pfam" id="PF22461">
    <property type="entry name" value="SLBB_2"/>
    <property type="match status" value="1"/>
</dbReference>
<dbReference type="InterPro" id="IPR019575">
    <property type="entry name" value="Nuop51_4Fe4S-bd"/>
</dbReference>
<dbReference type="EMBL" id="UINC01092939">
    <property type="protein sequence ID" value="SVC46947.1"/>
    <property type="molecule type" value="Genomic_DNA"/>
</dbReference>
<dbReference type="InterPro" id="IPR001949">
    <property type="entry name" value="NADH-UbQ_OxRdtase_51kDa_CS"/>
</dbReference>
<dbReference type="Gene3D" id="1.20.1440.230">
    <property type="entry name" value="NADH-ubiquinone oxidoreductase 51kDa subunit, iron-sulphur binding domain"/>
    <property type="match status" value="1"/>
</dbReference>
<dbReference type="GO" id="GO:0003954">
    <property type="term" value="F:NADH dehydrogenase activity"/>
    <property type="evidence" value="ECO:0007669"/>
    <property type="project" value="TreeGrafter"/>
</dbReference>
<protein>
    <recommendedName>
        <fullName evidence="5">NADH-ubiquinone oxidoreductase 51kDa subunit iron-sulphur binding domain-containing protein</fullName>
    </recommendedName>
</protein>
<dbReference type="SUPFAM" id="SSF140490">
    <property type="entry name" value="Nqo1C-terminal domain-like"/>
    <property type="match status" value="1"/>
</dbReference>
<dbReference type="PANTHER" id="PTHR11780">
    <property type="entry name" value="NADH-UBIQUINONE OXIDOREDUCTASE FLAVOPROTEIN 1 NDUFV1"/>
    <property type="match status" value="1"/>
</dbReference>
<dbReference type="GO" id="GO:0051539">
    <property type="term" value="F:4 iron, 4 sulfur cluster binding"/>
    <property type="evidence" value="ECO:0007669"/>
    <property type="project" value="InterPro"/>
</dbReference>
<keyword evidence="3" id="KW-0285">Flavoprotein</keyword>
<keyword evidence="4" id="KW-0288">FMN</keyword>
<dbReference type="PANTHER" id="PTHR11780:SF10">
    <property type="entry name" value="NADH DEHYDROGENASE [UBIQUINONE] FLAVOPROTEIN 1, MITOCHONDRIAL"/>
    <property type="match status" value="1"/>
</dbReference>
<dbReference type="FunFam" id="1.20.1440.230:FF:000001">
    <property type="entry name" value="Mitochondrial NADH dehydrogenase flavoprotein 1"/>
    <property type="match status" value="1"/>
</dbReference>
<evidence type="ECO:0000256" key="4">
    <source>
        <dbReference type="ARBA" id="ARBA00022643"/>
    </source>
</evidence>
<sequence length="224" mass="24375">NNVETLSCIPHIINRGAEWFKSIGPEKGPGPRLFCVSGCVNLPGVFEEPMGVSLKDLIYNNAGGIKGNNKLKAVFPGGSSSAILTAEEAMDVMMDFEDLVDKKSMLGSAGVIVMDETVDMVQACLNIAKFYAHESCGQCTPCREGTVWLVKILTRLVSGEGQDSDIDMLLEITDNIGGLIDFSKESFGKTICPFGEAVAWPVRSFVEKFEIEFRNCIPKKKVLV</sequence>
<dbReference type="SUPFAM" id="SSF142984">
    <property type="entry name" value="Nqo1 middle domain-like"/>
    <property type="match status" value="1"/>
</dbReference>
<dbReference type="AlphaFoldDB" id="A0A382MGR0"/>
<dbReference type="Gene3D" id="3.10.20.600">
    <property type="match status" value="1"/>
</dbReference>
<dbReference type="GO" id="GO:0010181">
    <property type="term" value="F:FMN binding"/>
    <property type="evidence" value="ECO:0007669"/>
    <property type="project" value="InterPro"/>
</dbReference>
<dbReference type="GO" id="GO:0045333">
    <property type="term" value="P:cellular respiration"/>
    <property type="evidence" value="ECO:0007669"/>
    <property type="project" value="TreeGrafter"/>
</dbReference>
<evidence type="ECO:0000256" key="3">
    <source>
        <dbReference type="ARBA" id="ARBA00022630"/>
    </source>
</evidence>
<evidence type="ECO:0000256" key="2">
    <source>
        <dbReference type="ARBA" id="ARBA00001966"/>
    </source>
</evidence>
<dbReference type="InterPro" id="IPR037207">
    <property type="entry name" value="Nuop51_4Fe4S-bd_sf"/>
</dbReference>
<dbReference type="SMART" id="SM00928">
    <property type="entry name" value="NADH_4Fe-4S"/>
    <property type="match status" value="1"/>
</dbReference>
<accession>A0A382MGR0</accession>
<dbReference type="InterPro" id="IPR050837">
    <property type="entry name" value="ComplexI_51kDa_subunit"/>
</dbReference>
<name>A0A382MGR0_9ZZZZ</name>
<dbReference type="InterPro" id="IPR054765">
    <property type="entry name" value="SLBB_dom"/>
</dbReference>
<comment type="cofactor">
    <cofactor evidence="2">
        <name>[4Fe-4S] cluster</name>
        <dbReference type="ChEBI" id="CHEBI:49883"/>
    </cofactor>
</comment>
<evidence type="ECO:0000256" key="1">
    <source>
        <dbReference type="ARBA" id="ARBA00001917"/>
    </source>
</evidence>
<comment type="cofactor">
    <cofactor evidence="1">
        <name>FMN</name>
        <dbReference type="ChEBI" id="CHEBI:58210"/>
    </cofactor>
</comment>
<gene>
    <name evidence="6" type="ORF">METZ01_LOCUS299801</name>
</gene>
<evidence type="ECO:0000259" key="5">
    <source>
        <dbReference type="SMART" id="SM00928"/>
    </source>
</evidence>
<evidence type="ECO:0000313" key="6">
    <source>
        <dbReference type="EMBL" id="SVC46947.1"/>
    </source>
</evidence>
<dbReference type="Pfam" id="PF10589">
    <property type="entry name" value="NADH_4Fe-4S"/>
    <property type="match status" value="1"/>
</dbReference>